<feature type="domain" description="Acyl-CoA oxidase/dehydrogenase middle" evidence="16">
    <location>
        <begin position="150"/>
        <end position="255"/>
    </location>
</feature>
<dbReference type="InterPro" id="IPR002655">
    <property type="entry name" value="Acyl-CoA_oxidase_C"/>
</dbReference>
<evidence type="ECO:0000256" key="6">
    <source>
        <dbReference type="ARBA" id="ARBA00022630"/>
    </source>
</evidence>
<sequence>MNQDLAQIEDMPRGGPLEHSRQNASFNWKKLKLFIEDLDLHNYKKKIWETLRKDSLFNRPLDEIPHSEQKLLAQKRVLKIKEYNFLTYDDMLERPVKRILFDEAIVLWEIDCSIKYSLHYQMFEQLLRTLGTERHDIFVEQCEKGEIFGCFALTEISHGSNTKQVKTTAHYDPKTEQFVINTPSIEDSKVWVGNMGKTATHSAVYAQLYTPDGQCHGLHIFIVPIRDPNTMLLMPGVVCGDMGPKAGLNGVDNVRIPRENMLNKTGDVTQEGKYVSPIKDAKKRFGISLGALSNGRVGLTHYAPCIQSLALTIAVRYGVVRQQFGPANGQEQSILDYQSHQYRLMPLLALCYVWRVFSMSFFENLSEFLFGLATGDKSDRQADLGREIHAISCASKPISSWTTQGVIQECREACGGHGYLKAARLTDLRNSNDPLLTFEGDNNVLLQQTSNFLISNFEEFLKTKKIDDSPLGIAGFLNSFETNISLKFNCQDRKDLLSQKVVMEMFDWLICYVTKISYEKLKNNLDKGLDLFTARNENQIFFSKTLAIIFMERQLIERFITKINENKDESLQKILDNILYLSAYYLLDKHVGIFYQGSYFSSEKPVFMIREAILELCTQMKNEAVAMVDAIAPPDYVLNSV</sequence>
<dbReference type="InterPro" id="IPR006091">
    <property type="entry name" value="Acyl-CoA_Oxase/DH_mid-dom"/>
</dbReference>
<dbReference type="Pfam" id="PF01756">
    <property type="entry name" value="ACOX"/>
    <property type="match status" value="1"/>
</dbReference>
<dbReference type="STRING" id="10195.A0A3M7Q8K5"/>
<feature type="domain" description="Acyl-CoA oxidase C-terminal" evidence="15">
    <location>
        <begin position="500"/>
        <end position="641"/>
    </location>
</feature>
<organism evidence="18 19">
    <name type="scientific">Brachionus plicatilis</name>
    <name type="common">Marine rotifer</name>
    <name type="synonym">Brachionus muelleri</name>
    <dbReference type="NCBI Taxonomy" id="10195"/>
    <lineage>
        <taxon>Eukaryota</taxon>
        <taxon>Metazoa</taxon>
        <taxon>Spiralia</taxon>
        <taxon>Gnathifera</taxon>
        <taxon>Rotifera</taxon>
        <taxon>Eurotatoria</taxon>
        <taxon>Monogononta</taxon>
        <taxon>Pseudotrocha</taxon>
        <taxon>Ploima</taxon>
        <taxon>Brachionidae</taxon>
        <taxon>Brachionus</taxon>
    </lineage>
</organism>
<dbReference type="GO" id="GO:0055088">
    <property type="term" value="P:lipid homeostasis"/>
    <property type="evidence" value="ECO:0007669"/>
    <property type="project" value="TreeGrafter"/>
</dbReference>
<dbReference type="OrthoDB" id="538336at2759"/>
<evidence type="ECO:0000256" key="12">
    <source>
        <dbReference type="PIRSR" id="PIRSR000168-1"/>
    </source>
</evidence>
<evidence type="ECO:0000256" key="11">
    <source>
        <dbReference type="ARBA" id="ARBA00023140"/>
    </source>
</evidence>
<dbReference type="Proteomes" id="UP000276133">
    <property type="component" value="Unassembled WGS sequence"/>
</dbReference>
<accession>A0A3M7Q8K5</accession>
<feature type="compositionally biased region" description="Basic and acidic residues" evidence="14">
    <location>
        <begin position="10"/>
        <end position="20"/>
    </location>
</feature>
<dbReference type="Pfam" id="PF22924">
    <property type="entry name" value="ACOX_C_alpha1"/>
    <property type="match status" value="1"/>
</dbReference>
<feature type="region of interest" description="Disordered" evidence="14">
    <location>
        <begin position="1"/>
        <end position="20"/>
    </location>
</feature>
<dbReference type="GO" id="GO:0033540">
    <property type="term" value="P:fatty acid beta-oxidation using acyl-CoA oxidase"/>
    <property type="evidence" value="ECO:0007669"/>
    <property type="project" value="TreeGrafter"/>
</dbReference>
<keyword evidence="11" id="KW-0576">Peroxisome</keyword>
<evidence type="ECO:0000256" key="13">
    <source>
        <dbReference type="PIRSR" id="PIRSR000168-2"/>
    </source>
</evidence>
<evidence type="ECO:0000259" key="15">
    <source>
        <dbReference type="Pfam" id="PF01756"/>
    </source>
</evidence>
<evidence type="ECO:0000259" key="17">
    <source>
        <dbReference type="Pfam" id="PF22924"/>
    </source>
</evidence>
<keyword evidence="9 18" id="KW-0560">Oxidoreductase</keyword>
<dbReference type="EC" id="1.3.3.6" evidence="5"/>
<dbReference type="AlphaFoldDB" id="A0A3M7Q8K5"/>
<evidence type="ECO:0000256" key="2">
    <source>
        <dbReference type="ARBA" id="ARBA00004275"/>
    </source>
</evidence>
<dbReference type="Gene3D" id="2.40.110.10">
    <property type="entry name" value="Butyryl-CoA Dehydrogenase, subunit A, domain 2"/>
    <property type="match status" value="1"/>
</dbReference>
<evidence type="ECO:0000256" key="4">
    <source>
        <dbReference type="ARBA" id="ARBA00006288"/>
    </source>
</evidence>
<evidence type="ECO:0000259" key="16">
    <source>
        <dbReference type="Pfam" id="PF02770"/>
    </source>
</evidence>
<name>A0A3M7Q8K5_BRAPC</name>
<comment type="pathway">
    <text evidence="3">Lipid metabolism.</text>
</comment>
<evidence type="ECO:0000313" key="18">
    <source>
        <dbReference type="EMBL" id="RNA07311.1"/>
    </source>
</evidence>
<protein>
    <recommendedName>
        <fullName evidence="5">acyl-CoA oxidase</fullName>
        <ecNumber evidence="5">1.3.3.6</ecNumber>
    </recommendedName>
</protein>
<dbReference type="GO" id="GO:0005777">
    <property type="term" value="C:peroxisome"/>
    <property type="evidence" value="ECO:0007669"/>
    <property type="project" value="UniProtKB-SubCell"/>
</dbReference>
<dbReference type="InterPro" id="IPR036250">
    <property type="entry name" value="AcylCo_DH-like_C"/>
</dbReference>
<dbReference type="SUPFAM" id="SSF47203">
    <property type="entry name" value="Acyl-CoA dehydrogenase C-terminal domain-like"/>
    <property type="match status" value="2"/>
</dbReference>
<feature type="binding site" evidence="13">
    <location>
        <position position="154"/>
    </location>
    <ligand>
        <name>FAD</name>
        <dbReference type="ChEBI" id="CHEBI:57692"/>
    </ligand>
</feature>
<comment type="caution">
    <text evidence="18">The sequence shown here is derived from an EMBL/GenBank/DDBJ whole genome shotgun (WGS) entry which is preliminary data.</text>
</comment>
<dbReference type="GO" id="GO:0071949">
    <property type="term" value="F:FAD binding"/>
    <property type="evidence" value="ECO:0007669"/>
    <property type="project" value="InterPro"/>
</dbReference>
<evidence type="ECO:0000256" key="14">
    <source>
        <dbReference type="SAM" id="MobiDB-lite"/>
    </source>
</evidence>
<comment type="subcellular location">
    <subcellularLocation>
        <location evidence="2">Peroxisome</location>
    </subcellularLocation>
</comment>
<dbReference type="InterPro" id="IPR012258">
    <property type="entry name" value="Acyl-CoA_oxidase"/>
</dbReference>
<feature type="domain" description="Acyl-CoA oxidase C-alpha1" evidence="17">
    <location>
        <begin position="290"/>
        <end position="454"/>
    </location>
</feature>
<evidence type="ECO:0000256" key="10">
    <source>
        <dbReference type="ARBA" id="ARBA00023098"/>
    </source>
</evidence>
<keyword evidence="19" id="KW-1185">Reference proteome</keyword>
<evidence type="ECO:0000256" key="5">
    <source>
        <dbReference type="ARBA" id="ARBA00012870"/>
    </source>
</evidence>
<feature type="active site" description="Proton acceptor" evidence="12">
    <location>
        <position position="439"/>
    </location>
</feature>
<dbReference type="SUPFAM" id="SSF56645">
    <property type="entry name" value="Acyl-CoA dehydrogenase NM domain-like"/>
    <property type="match status" value="1"/>
</dbReference>
<dbReference type="FunFam" id="2.40.110.10:FF:000005">
    <property type="entry name" value="Acyl-coenzyme A oxidase"/>
    <property type="match status" value="1"/>
</dbReference>
<evidence type="ECO:0000313" key="19">
    <source>
        <dbReference type="Proteomes" id="UP000276133"/>
    </source>
</evidence>
<evidence type="ECO:0000256" key="1">
    <source>
        <dbReference type="ARBA" id="ARBA00001974"/>
    </source>
</evidence>
<keyword evidence="7 13" id="KW-0274">FAD</keyword>
<evidence type="ECO:0000256" key="3">
    <source>
        <dbReference type="ARBA" id="ARBA00005189"/>
    </source>
</evidence>
<dbReference type="FunFam" id="1.20.140.10:FF:000010">
    <property type="entry name" value="Acyl-coenzyme A oxidase"/>
    <property type="match status" value="1"/>
</dbReference>
<dbReference type="GO" id="GO:0005504">
    <property type="term" value="F:fatty acid binding"/>
    <property type="evidence" value="ECO:0007669"/>
    <property type="project" value="TreeGrafter"/>
</dbReference>
<keyword evidence="8" id="KW-0276">Fatty acid metabolism</keyword>
<dbReference type="Pfam" id="PF02770">
    <property type="entry name" value="Acyl-CoA_dh_M"/>
    <property type="match status" value="1"/>
</dbReference>
<dbReference type="FunFam" id="1.20.140.10:FF:000007">
    <property type="entry name" value="Acyl-coenzyme A oxidase"/>
    <property type="match status" value="1"/>
</dbReference>
<feature type="binding site" evidence="13">
    <location>
        <position position="193"/>
    </location>
    <ligand>
        <name>FAD</name>
        <dbReference type="ChEBI" id="CHEBI:57692"/>
    </ligand>
</feature>
<keyword evidence="10" id="KW-0443">Lipid metabolism</keyword>
<evidence type="ECO:0000256" key="9">
    <source>
        <dbReference type="ARBA" id="ARBA00023002"/>
    </source>
</evidence>
<dbReference type="InterPro" id="IPR046373">
    <property type="entry name" value="Acyl-CoA_Oxase/DH_mid-dom_sf"/>
</dbReference>
<comment type="similarity">
    <text evidence="4">Belongs to the acyl-CoA oxidase family.</text>
</comment>
<dbReference type="EMBL" id="REGN01007090">
    <property type="protein sequence ID" value="RNA07311.1"/>
    <property type="molecule type" value="Genomic_DNA"/>
</dbReference>
<dbReference type="GO" id="GO:0016402">
    <property type="term" value="F:pristanoyl-CoA oxidase activity"/>
    <property type="evidence" value="ECO:0007669"/>
    <property type="project" value="TreeGrafter"/>
</dbReference>
<keyword evidence="6" id="KW-0285">Flavoprotein</keyword>
<evidence type="ECO:0000256" key="7">
    <source>
        <dbReference type="ARBA" id="ARBA00022827"/>
    </source>
</evidence>
<dbReference type="InterPro" id="IPR009100">
    <property type="entry name" value="AcylCoA_DH/oxidase_NM_dom_sf"/>
</dbReference>
<reference evidence="18 19" key="1">
    <citation type="journal article" date="2018" name="Sci. Rep.">
        <title>Genomic signatures of local adaptation to the degree of environmental predictability in rotifers.</title>
        <authorList>
            <person name="Franch-Gras L."/>
            <person name="Hahn C."/>
            <person name="Garcia-Roger E.M."/>
            <person name="Carmona M.J."/>
            <person name="Serra M."/>
            <person name="Gomez A."/>
        </authorList>
    </citation>
    <scope>NUCLEOTIDE SEQUENCE [LARGE SCALE GENOMIC DNA]</scope>
    <source>
        <strain evidence="18">HYR1</strain>
    </source>
</reference>
<dbReference type="InterPro" id="IPR055060">
    <property type="entry name" value="ACOX_C_alpha1"/>
</dbReference>
<dbReference type="PIRSF" id="PIRSF000168">
    <property type="entry name" value="Acyl-CoA_oxidase"/>
    <property type="match status" value="1"/>
</dbReference>
<comment type="cofactor">
    <cofactor evidence="1">
        <name>FAD</name>
        <dbReference type="ChEBI" id="CHEBI:57692"/>
    </cofactor>
</comment>
<proteinExistence type="inferred from homology"/>
<dbReference type="PANTHER" id="PTHR10909">
    <property type="entry name" value="ELECTRON TRANSPORT OXIDOREDUCTASE"/>
    <property type="match status" value="1"/>
</dbReference>
<feature type="non-terminal residue" evidence="18">
    <location>
        <position position="641"/>
    </location>
</feature>
<gene>
    <name evidence="18" type="ORF">BpHYR1_047710</name>
</gene>
<dbReference type="Gene3D" id="1.20.140.10">
    <property type="entry name" value="Butyryl-CoA Dehydrogenase, subunit A, domain 3"/>
    <property type="match status" value="2"/>
</dbReference>
<evidence type="ECO:0000256" key="8">
    <source>
        <dbReference type="ARBA" id="ARBA00022832"/>
    </source>
</evidence>
<dbReference type="PANTHER" id="PTHR10909:SF390">
    <property type="entry name" value="PEROXISOMAL ACYL-COENZYME A OXIDASE 3"/>
    <property type="match status" value="1"/>
</dbReference>